<keyword evidence="1" id="KW-1133">Transmembrane helix</keyword>
<keyword evidence="3" id="KW-0614">Plasmid</keyword>
<feature type="transmembrane region" description="Helical" evidence="1">
    <location>
        <begin position="12"/>
        <end position="31"/>
    </location>
</feature>
<sequence>MKCNVGRTEQIIRIVIGISIVLIGLYFRNWWGIIGLVPIITGSIRYCPISNILRISTCDIKEKQ</sequence>
<dbReference type="AlphaFoldDB" id="A0A2I6SDK6"/>
<keyword evidence="1" id="KW-0472">Membrane</keyword>
<evidence type="ECO:0000256" key="1">
    <source>
        <dbReference type="SAM" id="Phobius"/>
    </source>
</evidence>
<protein>
    <submittedName>
        <fullName evidence="3">DUF2892 domain-containing protein</fullName>
    </submittedName>
</protein>
<dbReference type="EMBL" id="CP017256">
    <property type="protein sequence ID" value="AUO15661.1"/>
    <property type="molecule type" value="Genomic_DNA"/>
</dbReference>
<dbReference type="KEGG" id="ctae:BGI42_16095"/>
<gene>
    <name evidence="3" type="ORF">BGI42_16095</name>
</gene>
<keyword evidence="1" id="KW-0812">Transmembrane</keyword>
<evidence type="ECO:0000259" key="2">
    <source>
        <dbReference type="Pfam" id="PF11127"/>
    </source>
</evidence>
<proteinExistence type="predicted"/>
<evidence type="ECO:0000313" key="4">
    <source>
        <dbReference type="Proteomes" id="UP000094652"/>
    </source>
</evidence>
<dbReference type="InterPro" id="IPR021309">
    <property type="entry name" value="YgaP-like_TM"/>
</dbReference>
<geneLocation type="plasmid" evidence="4">
    <name>pct3</name>
</geneLocation>
<accession>A0A2I6SDK6</accession>
<evidence type="ECO:0000313" key="3">
    <source>
        <dbReference type="EMBL" id="AUO15661.1"/>
    </source>
</evidence>
<dbReference type="Proteomes" id="UP000094652">
    <property type="component" value="Plasmid pCt3"/>
</dbReference>
<dbReference type="Pfam" id="PF11127">
    <property type="entry name" value="YgaP-like_TM"/>
    <property type="match status" value="1"/>
</dbReference>
<reference evidence="4" key="1">
    <citation type="submission" date="2016-09" db="EMBL/GenBank/DDBJ databases">
        <title>Genomics of Clostridium taeniosporum, an organism which forms endospores with ribbon-like appendages.</title>
        <authorList>
            <person name="Walker J.R."/>
        </authorList>
    </citation>
    <scope>NUCLEOTIDE SEQUENCE [LARGE SCALE GENOMIC DNA]</scope>
    <source>
        <strain evidence="4">1/k</strain>
        <plasmid evidence="4">Plasmid pct3</plasmid>
    </source>
</reference>
<dbReference type="RefSeq" id="WP_084023930.1">
    <property type="nucleotide sequence ID" value="NZ_CP017256.2"/>
</dbReference>
<dbReference type="OrthoDB" id="5405951at2"/>
<keyword evidence="4" id="KW-1185">Reference proteome</keyword>
<feature type="domain" description="Inner membrane protein YgaP-like transmembrane" evidence="2">
    <location>
        <begin position="1"/>
        <end position="59"/>
    </location>
</feature>
<name>A0A2I6SDK6_9CLOT</name>
<organism evidence="3 4">
    <name type="scientific">Clostridium taeniosporum</name>
    <dbReference type="NCBI Taxonomy" id="394958"/>
    <lineage>
        <taxon>Bacteria</taxon>
        <taxon>Bacillati</taxon>
        <taxon>Bacillota</taxon>
        <taxon>Clostridia</taxon>
        <taxon>Eubacteriales</taxon>
        <taxon>Clostridiaceae</taxon>
        <taxon>Clostridium</taxon>
    </lineage>
</organism>